<evidence type="ECO:0000313" key="3">
    <source>
        <dbReference type="Proteomes" id="UP000188597"/>
    </source>
</evidence>
<protein>
    <submittedName>
        <fullName evidence="2">Uncharacterized protein</fullName>
    </submittedName>
</protein>
<dbReference type="AlphaFoldDB" id="A0A1V3G8F5"/>
<evidence type="ECO:0000256" key="1">
    <source>
        <dbReference type="SAM" id="Phobius"/>
    </source>
</evidence>
<keyword evidence="1" id="KW-0472">Membrane</keyword>
<feature type="transmembrane region" description="Helical" evidence="1">
    <location>
        <begin position="104"/>
        <end position="126"/>
    </location>
</feature>
<dbReference type="EMBL" id="MQMF01000002">
    <property type="protein sequence ID" value="OOE12718.1"/>
    <property type="molecule type" value="Genomic_DNA"/>
</dbReference>
<organism evidence="2 3">
    <name type="scientific">Fictibacillus arsenicus</name>
    <dbReference type="NCBI Taxonomy" id="255247"/>
    <lineage>
        <taxon>Bacteria</taxon>
        <taxon>Bacillati</taxon>
        <taxon>Bacillota</taxon>
        <taxon>Bacilli</taxon>
        <taxon>Bacillales</taxon>
        <taxon>Fictibacillaceae</taxon>
        <taxon>Fictibacillus</taxon>
    </lineage>
</organism>
<sequence>MRFIIASVISVLLGALVFFALPGGGNLLEVEWQGVLFSLFFGVITTLPFFLFCTLPTAFIVEGLATKFWIRLRIRLILYILLTALFIIIYRFTLFYWMDFAESNLFAVFGYSIACSVAFCYSYTILKRRRKIEPEPESEPRSAKRYRGSH</sequence>
<keyword evidence="1" id="KW-0812">Transmembrane</keyword>
<proteinExistence type="predicted"/>
<comment type="caution">
    <text evidence="2">The sequence shown here is derived from an EMBL/GenBank/DDBJ whole genome shotgun (WGS) entry which is preliminary data.</text>
</comment>
<keyword evidence="1" id="KW-1133">Transmembrane helix</keyword>
<name>A0A1V3G8F5_9BACL</name>
<dbReference type="OrthoDB" id="2966037at2"/>
<dbReference type="Proteomes" id="UP000188597">
    <property type="component" value="Unassembled WGS sequence"/>
</dbReference>
<accession>A0A1V3G8F5</accession>
<evidence type="ECO:0000313" key="2">
    <source>
        <dbReference type="EMBL" id="OOE12718.1"/>
    </source>
</evidence>
<feature type="transmembrane region" description="Helical" evidence="1">
    <location>
        <begin position="76"/>
        <end position="98"/>
    </location>
</feature>
<gene>
    <name evidence="2" type="ORF">UN64_11695</name>
</gene>
<dbReference type="RefSeq" id="WP_077362860.1">
    <property type="nucleotide sequence ID" value="NZ_MQMF01000002.1"/>
</dbReference>
<reference evidence="2 3" key="1">
    <citation type="submission" date="2016-11" db="EMBL/GenBank/DDBJ databases">
        <authorList>
            <person name="Jaros S."/>
            <person name="Januszkiewicz K."/>
            <person name="Wedrychowicz H."/>
        </authorList>
    </citation>
    <scope>NUCLEOTIDE SEQUENCE [LARGE SCALE GENOMIC DNA]</scope>
    <source>
        <strain evidence="2 3">Con a/3</strain>
    </source>
</reference>
<feature type="transmembrane region" description="Helical" evidence="1">
    <location>
        <begin position="35"/>
        <end position="64"/>
    </location>
</feature>